<name>A0A9Q3DZM5_9BASI</name>
<organism evidence="1 2">
    <name type="scientific">Austropuccinia psidii MF-1</name>
    <dbReference type="NCBI Taxonomy" id="1389203"/>
    <lineage>
        <taxon>Eukaryota</taxon>
        <taxon>Fungi</taxon>
        <taxon>Dikarya</taxon>
        <taxon>Basidiomycota</taxon>
        <taxon>Pucciniomycotina</taxon>
        <taxon>Pucciniomycetes</taxon>
        <taxon>Pucciniales</taxon>
        <taxon>Sphaerophragmiaceae</taxon>
        <taxon>Austropuccinia</taxon>
    </lineage>
</organism>
<sequence>MLFKVPFLAQERDKQLTWFLKQKDRLPALHPDISDSRINLKISIKCGEELEHAIKCRCVETFSAEDYINSMEDIITRTRIGKAWTRNPIQSKMVPEISREDKRHEIPVLKCHKF</sequence>
<dbReference type="AlphaFoldDB" id="A0A9Q3DZM5"/>
<dbReference type="Proteomes" id="UP000765509">
    <property type="component" value="Unassembled WGS sequence"/>
</dbReference>
<gene>
    <name evidence="1" type="ORF">O181_049301</name>
</gene>
<evidence type="ECO:0000313" key="1">
    <source>
        <dbReference type="EMBL" id="MBW0509586.1"/>
    </source>
</evidence>
<reference evidence="1" key="1">
    <citation type="submission" date="2021-03" db="EMBL/GenBank/DDBJ databases">
        <title>Draft genome sequence of rust myrtle Austropuccinia psidii MF-1, a brazilian biotype.</title>
        <authorList>
            <person name="Quecine M.C."/>
            <person name="Pachon D.M.R."/>
            <person name="Bonatelli M.L."/>
            <person name="Correr F.H."/>
            <person name="Franceschini L.M."/>
            <person name="Leite T.F."/>
            <person name="Margarido G.R.A."/>
            <person name="Almeida C.A."/>
            <person name="Ferrarezi J.A."/>
            <person name="Labate C.A."/>
        </authorList>
    </citation>
    <scope>NUCLEOTIDE SEQUENCE</scope>
    <source>
        <strain evidence="1">MF-1</strain>
    </source>
</reference>
<evidence type="ECO:0000313" key="2">
    <source>
        <dbReference type="Proteomes" id="UP000765509"/>
    </source>
</evidence>
<dbReference type="OrthoDB" id="2507294at2759"/>
<protein>
    <submittedName>
        <fullName evidence="1">Uncharacterized protein</fullName>
    </submittedName>
</protein>
<comment type="caution">
    <text evidence="1">The sequence shown here is derived from an EMBL/GenBank/DDBJ whole genome shotgun (WGS) entry which is preliminary data.</text>
</comment>
<keyword evidence="2" id="KW-1185">Reference proteome</keyword>
<accession>A0A9Q3DZM5</accession>
<proteinExistence type="predicted"/>
<dbReference type="EMBL" id="AVOT02021026">
    <property type="protein sequence ID" value="MBW0509586.1"/>
    <property type="molecule type" value="Genomic_DNA"/>
</dbReference>